<name>A0A7J7C4J7_TRIWF</name>
<organism evidence="1 2">
    <name type="scientific">Tripterygium wilfordii</name>
    <name type="common">Thunder God vine</name>
    <dbReference type="NCBI Taxonomy" id="458696"/>
    <lineage>
        <taxon>Eukaryota</taxon>
        <taxon>Viridiplantae</taxon>
        <taxon>Streptophyta</taxon>
        <taxon>Embryophyta</taxon>
        <taxon>Tracheophyta</taxon>
        <taxon>Spermatophyta</taxon>
        <taxon>Magnoliopsida</taxon>
        <taxon>eudicotyledons</taxon>
        <taxon>Gunneridae</taxon>
        <taxon>Pentapetalae</taxon>
        <taxon>rosids</taxon>
        <taxon>fabids</taxon>
        <taxon>Celastrales</taxon>
        <taxon>Celastraceae</taxon>
        <taxon>Tripterygium</taxon>
    </lineage>
</organism>
<dbReference type="PANTHER" id="PTHR35687">
    <property type="entry name" value="OS07G0516700 PROTEIN"/>
    <property type="match status" value="1"/>
</dbReference>
<evidence type="ECO:0000313" key="1">
    <source>
        <dbReference type="EMBL" id="KAF5729044.1"/>
    </source>
</evidence>
<comment type="caution">
    <text evidence="1">The sequence shown here is derived from an EMBL/GenBank/DDBJ whole genome shotgun (WGS) entry which is preliminary data.</text>
</comment>
<dbReference type="Proteomes" id="UP000593562">
    <property type="component" value="Unassembled WGS sequence"/>
</dbReference>
<evidence type="ECO:0000313" key="2">
    <source>
        <dbReference type="Proteomes" id="UP000593562"/>
    </source>
</evidence>
<dbReference type="PANTHER" id="PTHR35687:SF1">
    <property type="entry name" value="OS07G0516700 PROTEIN"/>
    <property type="match status" value="1"/>
</dbReference>
<dbReference type="EMBL" id="JAAARO010000021">
    <property type="protein sequence ID" value="KAF5729044.1"/>
    <property type="molecule type" value="Genomic_DNA"/>
</dbReference>
<reference evidence="1 2" key="1">
    <citation type="journal article" date="2020" name="Nat. Commun.">
        <title>Genome of Tripterygium wilfordii and identification of cytochrome P450 involved in triptolide biosynthesis.</title>
        <authorList>
            <person name="Tu L."/>
            <person name="Su P."/>
            <person name="Zhang Z."/>
            <person name="Gao L."/>
            <person name="Wang J."/>
            <person name="Hu T."/>
            <person name="Zhou J."/>
            <person name="Zhang Y."/>
            <person name="Zhao Y."/>
            <person name="Liu Y."/>
            <person name="Song Y."/>
            <person name="Tong Y."/>
            <person name="Lu Y."/>
            <person name="Yang J."/>
            <person name="Xu C."/>
            <person name="Jia M."/>
            <person name="Peters R.J."/>
            <person name="Huang L."/>
            <person name="Gao W."/>
        </authorList>
    </citation>
    <scope>NUCLEOTIDE SEQUENCE [LARGE SCALE GENOMIC DNA]</scope>
    <source>
        <strain evidence="2">cv. XIE 37</strain>
        <tissue evidence="1">Leaf</tissue>
    </source>
</reference>
<keyword evidence="2" id="KW-1185">Reference proteome</keyword>
<dbReference type="FunCoup" id="A0A7J7C4J7">
    <property type="interactions" value="62"/>
</dbReference>
<dbReference type="AlphaFoldDB" id="A0A7J7C4J7"/>
<dbReference type="InParanoid" id="A0A7J7C4J7"/>
<sequence>MTTLLRRQSGYSKIDKEDPEEILHRRAQFLIYKVLKQADSRGRSSFMRIRLSRLKIKIGKKLKCLRRGMLLTLSTTRIKLYKQLGGLLRAWKRLIGSGETISRLPLF</sequence>
<proteinExistence type="predicted"/>
<protein>
    <submittedName>
        <fullName evidence="1">Uncharacterized protein</fullName>
    </submittedName>
</protein>
<accession>A0A7J7C4J7</accession>
<gene>
    <name evidence="1" type="ORF">HS088_TW21G01201</name>
</gene>